<feature type="transmembrane region" description="Helical" evidence="1">
    <location>
        <begin position="12"/>
        <end position="33"/>
    </location>
</feature>
<feature type="domain" description="DUF1559" evidence="2">
    <location>
        <begin position="35"/>
        <end position="158"/>
    </location>
</feature>
<keyword evidence="1" id="KW-0812">Transmembrane</keyword>
<dbReference type="Gene3D" id="3.30.700.10">
    <property type="entry name" value="Glycoprotein, Type 4 Pilin"/>
    <property type="match status" value="1"/>
</dbReference>
<reference evidence="4" key="1">
    <citation type="submission" date="2017-09" db="EMBL/GenBank/DDBJ databases">
        <title>Metaegenomics of thermophilic ammonia-oxidizing enrichment culture.</title>
        <authorList>
            <person name="Kato S."/>
            <person name="Suzuki K."/>
        </authorList>
    </citation>
    <scope>NUCLEOTIDE SEQUENCE [LARGE SCALE GENOMIC DNA]</scope>
</reference>
<dbReference type="AlphaFoldDB" id="A0A2H5XDR2"/>
<keyword evidence="1" id="KW-0472">Membrane</keyword>
<dbReference type="SUPFAM" id="SSF54523">
    <property type="entry name" value="Pili subunits"/>
    <property type="match status" value="1"/>
</dbReference>
<dbReference type="InterPro" id="IPR045584">
    <property type="entry name" value="Pilin-like"/>
</dbReference>
<dbReference type="PANTHER" id="PTHR30093">
    <property type="entry name" value="GENERAL SECRETION PATHWAY PROTEIN G"/>
    <property type="match status" value="1"/>
</dbReference>
<dbReference type="Pfam" id="PF07596">
    <property type="entry name" value="SBP_bac_10"/>
    <property type="match status" value="1"/>
</dbReference>
<dbReference type="NCBIfam" id="TIGR04294">
    <property type="entry name" value="pre_pil_HX9DG"/>
    <property type="match status" value="1"/>
</dbReference>
<dbReference type="NCBIfam" id="TIGR02532">
    <property type="entry name" value="IV_pilin_GFxxxE"/>
    <property type="match status" value="1"/>
</dbReference>
<gene>
    <name evidence="3" type="ORF">HRbin17_01853</name>
</gene>
<name>A0A2H5XDR2_9BACT</name>
<sequence length="253" mass="28592">MMRQRNQVAFTLIELLVVIAVIAILAAILFPVFSTAREKARQAACLSNCKQLGLAFQQYLQDYDGLFSGPAPGTTEVGCWPRPWGPPYQCTSNRWNRWGQWVLGLYVLIPPYTDPKTAPVSDEARSGVIVTQGALFTYTRNAPLYICPSDYRGKEKNLSYSFNLWFGYIPDAQIQMPADAVIVIDEAETLNDGLFVPPPIDWPSFYHNGGANFIYADGHAKWMRREQIVPGTRQRPWAPFEPFSWSSRCQTCP</sequence>
<evidence type="ECO:0000313" key="4">
    <source>
        <dbReference type="Proteomes" id="UP000236173"/>
    </source>
</evidence>
<dbReference type="InterPro" id="IPR011453">
    <property type="entry name" value="DUF1559"/>
</dbReference>
<evidence type="ECO:0000259" key="2">
    <source>
        <dbReference type="Pfam" id="PF07596"/>
    </source>
</evidence>
<keyword evidence="1" id="KW-1133">Transmembrane helix</keyword>
<dbReference type="Pfam" id="PF07963">
    <property type="entry name" value="N_methyl"/>
    <property type="match status" value="1"/>
</dbReference>
<comment type="caution">
    <text evidence="3">The sequence shown here is derived from an EMBL/GenBank/DDBJ whole genome shotgun (WGS) entry which is preliminary data.</text>
</comment>
<dbReference type="InterPro" id="IPR027558">
    <property type="entry name" value="Pre_pil_HX9DG_C"/>
</dbReference>
<evidence type="ECO:0000256" key="1">
    <source>
        <dbReference type="SAM" id="Phobius"/>
    </source>
</evidence>
<accession>A0A2H5XDR2</accession>
<proteinExistence type="predicted"/>
<dbReference type="Proteomes" id="UP000236173">
    <property type="component" value="Unassembled WGS sequence"/>
</dbReference>
<dbReference type="EMBL" id="BEHT01000025">
    <property type="protein sequence ID" value="GBC99331.1"/>
    <property type="molecule type" value="Genomic_DNA"/>
</dbReference>
<evidence type="ECO:0000313" key="3">
    <source>
        <dbReference type="EMBL" id="GBC99331.1"/>
    </source>
</evidence>
<protein>
    <recommendedName>
        <fullName evidence="2">DUF1559 domain-containing protein</fullName>
    </recommendedName>
</protein>
<organism evidence="3 4">
    <name type="scientific">Candidatus Fervidibacter japonicus</name>
    <dbReference type="NCBI Taxonomy" id="2035412"/>
    <lineage>
        <taxon>Bacteria</taxon>
        <taxon>Candidatus Fervidibacterota</taxon>
        <taxon>Candidatus Fervidibacter</taxon>
    </lineage>
</organism>
<dbReference type="InterPro" id="IPR012902">
    <property type="entry name" value="N_methyl_site"/>
</dbReference>